<dbReference type="EMBL" id="QJSX01000008">
    <property type="protein sequence ID" value="PYE53487.1"/>
    <property type="molecule type" value="Genomic_DNA"/>
</dbReference>
<dbReference type="RefSeq" id="WP_110886861.1">
    <property type="nucleotide sequence ID" value="NZ_QJSX01000008.1"/>
</dbReference>
<name>A0A318S725_9DEIO</name>
<dbReference type="Proteomes" id="UP000248326">
    <property type="component" value="Unassembled WGS sequence"/>
</dbReference>
<dbReference type="GO" id="GO:0006355">
    <property type="term" value="P:regulation of DNA-templated transcription"/>
    <property type="evidence" value="ECO:0007669"/>
    <property type="project" value="InterPro"/>
</dbReference>
<feature type="compositionally biased region" description="Pro residues" evidence="1">
    <location>
        <begin position="135"/>
        <end position="151"/>
    </location>
</feature>
<feature type="region of interest" description="Disordered" evidence="1">
    <location>
        <begin position="131"/>
        <end position="153"/>
    </location>
</feature>
<dbReference type="AlphaFoldDB" id="A0A318S725"/>
<dbReference type="GO" id="GO:0003677">
    <property type="term" value="F:DNA binding"/>
    <property type="evidence" value="ECO:0007669"/>
    <property type="project" value="InterPro"/>
</dbReference>
<comment type="caution">
    <text evidence="3">The sequence shown here is derived from an EMBL/GenBank/DDBJ whole genome shotgun (WGS) entry which is preliminary data.</text>
</comment>
<dbReference type="OrthoDB" id="70277at2"/>
<gene>
    <name evidence="3" type="ORF">DES52_10815</name>
</gene>
<dbReference type="Gene3D" id="1.10.1660.10">
    <property type="match status" value="1"/>
</dbReference>
<sequence>MSALTVPSDWIGTLDAFVELANATLPHVLPLDKTGRAKDEVNPRLVRHYTTQGLLDEPLKVGREARYTRRHLLQLLALRRFMHEGHGATALHKVLSGKSDDALEALLLGTATFEVQPSAAANPALAYLDSLRGSSPPPAPMPRATPAPSSVPPERYTRLAVRPDLELHVGPAFQAPKTPAERARLADALLAALDQLRRTKP</sequence>
<evidence type="ECO:0000313" key="3">
    <source>
        <dbReference type="EMBL" id="PYE53487.1"/>
    </source>
</evidence>
<protein>
    <submittedName>
        <fullName evidence="3">MerR-like DNA binding protein</fullName>
    </submittedName>
</protein>
<evidence type="ECO:0000259" key="2">
    <source>
        <dbReference type="Pfam" id="PF13411"/>
    </source>
</evidence>
<keyword evidence="4" id="KW-1185">Reference proteome</keyword>
<evidence type="ECO:0000313" key="4">
    <source>
        <dbReference type="Proteomes" id="UP000248326"/>
    </source>
</evidence>
<dbReference type="Pfam" id="PF13411">
    <property type="entry name" value="MerR_1"/>
    <property type="match status" value="1"/>
</dbReference>
<dbReference type="InterPro" id="IPR000551">
    <property type="entry name" value="MerR-type_HTH_dom"/>
</dbReference>
<reference evidence="3 4" key="1">
    <citation type="submission" date="2018-06" db="EMBL/GenBank/DDBJ databases">
        <title>Genomic Encyclopedia of Type Strains, Phase IV (KMG-IV): sequencing the most valuable type-strain genomes for metagenomic binning, comparative biology and taxonomic classification.</title>
        <authorList>
            <person name="Goeker M."/>
        </authorList>
    </citation>
    <scope>NUCLEOTIDE SEQUENCE [LARGE SCALE GENOMIC DNA]</scope>
    <source>
        <strain evidence="3 4">DSM 18048</strain>
    </source>
</reference>
<feature type="domain" description="HTH merR-type" evidence="2">
    <location>
        <begin position="40"/>
        <end position="97"/>
    </location>
</feature>
<proteinExistence type="predicted"/>
<accession>A0A318S725</accession>
<organism evidence="3 4">
    <name type="scientific">Deinococcus yavapaiensis KR-236</name>
    <dbReference type="NCBI Taxonomy" id="694435"/>
    <lineage>
        <taxon>Bacteria</taxon>
        <taxon>Thermotogati</taxon>
        <taxon>Deinococcota</taxon>
        <taxon>Deinococci</taxon>
        <taxon>Deinococcales</taxon>
        <taxon>Deinococcaceae</taxon>
        <taxon>Deinococcus</taxon>
    </lineage>
</organism>
<evidence type="ECO:0000256" key="1">
    <source>
        <dbReference type="SAM" id="MobiDB-lite"/>
    </source>
</evidence>